<gene>
    <name evidence="2" type="ORF">DFH08DRAFT_905135</name>
</gene>
<keyword evidence="1" id="KW-1133">Transmembrane helix</keyword>
<dbReference type="AlphaFoldDB" id="A0AAD7E877"/>
<feature type="transmembrane region" description="Helical" evidence="1">
    <location>
        <begin position="118"/>
        <end position="141"/>
    </location>
</feature>
<feature type="transmembrane region" description="Helical" evidence="1">
    <location>
        <begin position="232"/>
        <end position="252"/>
    </location>
</feature>
<feature type="transmembrane region" description="Helical" evidence="1">
    <location>
        <begin position="12"/>
        <end position="36"/>
    </location>
</feature>
<proteinExistence type="predicted"/>
<name>A0AAD7E877_9AGAR</name>
<reference evidence="2" key="1">
    <citation type="submission" date="2023-03" db="EMBL/GenBank/DDBJ databases">
        <title>Massive genome expansion in bonnet fungi (Mycena s.s.) driven by repeated elements and novel gene families across ecological guilds.</title>
        <authorList>
            <consortium name="Lawrence Berkeley National Laboratory"/>
            <person name="Harder C.B."/>
            <person name="Miyauchi S."/>
            <person name="Viragh M."/>
            <person name="Kuo A."/>
            <person name="Thoen E."/>
            <person name="Andreopoulos B."/>
            <person name="Lu D."/>
            <person name="Skrede I."/>
            <person name="Drula E."/>
            <person name="Henrissat B."/>
            <person name="Morin E."/>
            <person name="Kohler A."/>
            <person name="Barry K."/>
            <person name="LaButti K."/>
            <person name="Morin E."/>
            <person name="Salamov A."/>
            <person name="Lipzen A."/>
            <person name="Mereny Z."/>
            <person name="Hegedus B."/>
            <person name="Baldrian P."/>
            <person name="Stursova M."/>
            <person name="Weitz H."/>
            <person name="Taylor A."/>
            <person name="Grigoriev I.V."/>
            <person name="Nagy L.G."/>
            <person name="Martin F."/>
            <person name="Kauserud H."/>
        </authorList>
    </citation>
    <scope>NUCLEOTIDE SEQUENCE</scope>
    <source>
        <strain evidence="2">CBHHK002</strain>
    </source>
</reference>
<dbReference type="Proteomes" id="UP001218218">
    <property type="component" value="Unassembled WGS sequence"/>
</dbReference>
<keyword evidence="3" id="KW-1185">Reference proteome</keyword>
<feature type="transmembrane region" description="Helical" evidence="1">
    <location>
        <begin position="173"/>
        <end position="195"/>
    </location>
</feature>
<dbReference type="EMBL" id="JARIHO010000115">
    <property type="protein sequence ID" value="KAJ7302525.1"/>
    <property type="molecule type" value="Genomic_DNA"/>
</dbReference>
<protein>
    <submittedName>
        <fullName evidence="2">Uncharacterized protein</fullName>
    </submittedName>
</protein>
<accession>A0AAD7E877</accession>
<evidence type="ECO:0000313" key="2">
    <source>
        <dbReference type="EMBL" id="KAJ7302525.1"/>
    </source>
</evidence>
<feature type="transmembrane region" description="Helical" evidence="1">
    <location>
        <begin position="258"/>
        <end position="277"/>
    </location>
</feature>
<keyword evidence="1" id="KW-0812">Transmembrane</keyword>
<sequence length="345" mass="37682">MSNLSLSGAELIALIIGAVLYGIYLVTLGIAGRSLLMTETGQWKRRSAINWVIVVVSAVLFVNGTLNLIVASITVYQAFVLYTGSGGPEHIFTHGSGWQTITKSFNVPFQSLVGDGILIYRCWFLWNKSLLVIALPMLIWLANIACAIRLVDLIAQASQGLIIGSVIQPWGQAFWSMTICISVMVTGLIVARIWLVERQNRRFRVPGIDTVATSREGPSPPKSTLSRAMRNIIESGMIYTVVSIFTLATYTLKSNLHYPASGMEIHSVGITFNLILIRAARIGSASARANGRPDVSAGSVPLQIQITQTQTHPTSPSSEGVFRFSRFHKEEEEGEGEFGRRAEAV</sequence>
<comment type="caution">
    <text evidence="2">The sequence shown here is derived from an EMBL/GenBank/DDBJ whole genome shotgun (WGS) entry which is preliminary data.</text>
</comment>
<organism evidence="2 3">
    <name type="scientific">Mycena albidolilacea</name>
    <dbReference type="NCBI Taxonomy" id="1033008"/>
    <lineage>
        <taxon>Eukaryota</taxon>
        <taxon>Fungi</taxon>
        <taxon>Dikarya</taxon>
        <taxon>Basidiomycota</taxon>
        <taxon>Agaricomycotina</taxon>
        <taxon>Agaricomycetes</taxon>
        <taxon>Agaricomycetidae</taxon>
        <taxon>Agaricales</taxon>
        <taxon>Marasmiineae</taxon>
        <taxon>Mycenaceae</taxon>
        <taxon>Mycena</taxon>
    </lineage>
</organism>
<evidence type="ECO:0000256" key="1">
    <source>
        <dbReference type="SAM" id="Phobius"/>
    </source>
</evidence>
<evidence type="ECO:0000313" key="3">
    <source>
        <dbReference type="Proteomes" id="UP001218218"/>
    </source>
</evidence>
<keyword evidence="1" id="KW-0472">Membrane</keyword>
<feature type="transmembrane region" description="Helical" evidence="1">
    <location>
        <begin position="48"/>
        <end position="79"/>
    </location>
</feature>